<dbReference type="SUPFAM" id="SSF52151">
    <property type="entry name" value="FabD/lysophospholipase-like"/>
    <property type="match status" value="1"/>
</dbReference>
<accession>A0AAD8PMS9</accession>
<evidence type="ECO:0000256" key="1">
    <source>
        <dbReference type="ARBA" id="ARBA00022450"/>
    </source>
</evidence>
<evidence type="ECO:0000259" key="8">
    <source>
        <dbReference type="PROSITE" id="PS50075"/>
    </source>
</evidence>
<feature type="region of interest" description="N-terminal hotdog fold" evidence="7">
    <location>
        <begin position="972"/>
        <end position="1106"/>
    </location>
</feature>
<dbReference type="InterPro" id="IPR036291">
    <property type="entry name" value="NAD(P)-bd_dom_sf"/>
</dbReference>
<dbReference type="InterPro" id="IPR016039">
    <property type="entry name" value="Thiolase-like"/>
</dbReference>
<evidence type="ECO:0000313" key="12">
    <source>
        <dbReference type="Proteomes" id="UP001230504"/>
    </source>
</evidence>
<dbReference type="SMART" id="SM00829">
    <property type="entry name" value="PKS_ER"/>
    <property type="match status" value="1"/>
</dbReference>
<dbReference type="PROSITE" id="PS51257">
    <property type="entry name" value="PROKAR_LIPOPROTEIN"/>
    <property type="match status" value="1"/>
</dbReference>
<dbReference type="Pfam" id="PF13602">
    <property type="entry name" value="ADH_zinc_N_2"/>
    <property type="match status" value="1"/>
</dbReference>
<protein>
    <recommendedName>
        <fullName evidence="13">Beta-ketoacyl synthase domain-containing protein</fullName>
    </recommendedName>
</protein>
<dbReference type="PROSITE" id="PS52004">
    <property type="entry name" value="KS3_2"/>
    <property type="match status" value="1"/>
</dbReference>
<dbReference type="SUPFAM" id="SSF47336">
    <property type="entry name" value="ACP-like"/>
    <property type="match status" value="1"/>
</dbReference>
<dbReference type="GO" id="GO:0016491">
    <property type="term" value="F:oxidoreductase activity"/>
    <property type="evidence" value="ECO:0007669"/>
    <property type="project" value="UniProtKB-KW"/>
</dbReference>
<dbReference type="Pfam" id="PF02801">
    <property type="entry name" value="Ketoacyl-synt_C"/>
    <property type="match status" value="1"/>
</dbReference>
<reference evidence="11" key="1">
    <citation type="submission" date="2021-06" db="EMBL/GenBank/DDBJ databases">
        <title>Comparative genomics, transcriptomics and evolutionary studies reveal genomic signatures of adaptation to plant cell wall in hemibiotrophic fungi.</title>
        <authorList>
            <consortium name="DOE Joint Genome Institute"/>
            <person name="Baroncelli R."/>
            <person name="Diaz J.F."/>
            <person name="Benocci T."/>
            <person name="Peng M."/>
            <person name="Battaglia E."/>
            <person name="Haridas S."/>
            <person name="Andreopoulos W."/>
            <person name="Labutti K."/>
            <person name="Pangilinan J."/>
            <person name="Floch G.L."/>
            <person name="Makela M.R."/>
            <person name="Henrissat B."/>
            <person name="Grigoriev I.V."/>
            <person name="Crouch J.A."/>
            <person name="De Vries R.P."/>
            <person name="Sukno S.A."/>
            <person name="Thon M.R."/>
        </authorList>
    </citation>
    <scope>NUCLEOTIDE SEQUENCE</scope>
    <source>
        <strain evidence="11">CBS 125086</strain>
    </source>
</reference>
<evidence type="ECO:0000256" key="5">
    <source>
        <dbReference type="ARBA" id="ARBA00023002"/>
    </source>
</evidence>
<dbReference type="GeneID" id="85446606"/>
<dbReference type="InterPro" id="IPR036736">
    <property type="entry name" value="ACP-like_sf"/>
</dbReference>
<comment type="caution">
    <text evidence="11">The sequence shown here is derived from an EMBL/GenBank/DDBJ whole genome shotgun (WGS) entry which is preliminary data.</text>
</comment>
<dbReference type="GO" id="GO:0008168">
    <property type="term" value="F:methyltransferase activity"/>
    <property type="evidence" value="ECO:0007669"/>
    <property type="project" value="UniProtKB-KW"/>
</dbReference>
<dbReference type="InterPro" id="IPR020841">
    <property type="entry name" value="PKS_Beta-ketoAc_synthase_dom"/>
</dbReference>
<evidence type="ECO:0000256" key="4">
    <source>
        <dbReference type="ARBA" id="ARBA00022679"/>
    </source>
</evidence>
<dbReference type="Gene3D" id="3.30.70.3290">
    <property type="match status" value="1"/>
</dbReference>
<dbReference type="GO" id="GO:0032259">
    <property type="term" value="P:methylation"/>
    <property type="evidence" value="ECO:0007669"/>
    <property type="project" value="UniProtKB-KW"/>
</dbReference>
<dbReference type="SMART" id="SM00823">
    <property type="entry name" value="PKS_PP"/>
    <property type="match status" value="1"/>
</dbReference>
<dbReference type="Gene3D" id="1.10.1200.10">
    <property type="entry name" value="ACP-like"/>
    <property type="match status" value="1"/>
</dbReference>
<dbReference type="GO" id="GO:0044550">
    <property type="term" value="P:secondary metabolite biosynthetic process"/>
    <property type="evidence" value="ECO:0007669"/>
    <property type="project" value="TreeGrafter"/>
</dbReference>
<dbReference type="SUPFAM" id="SSF50129">
    <property type="entry name" value="GroES-like"/>
    <property type="match status" value="1"/>
</dbReference>
<dbReference type="PROSITE" id="PS00012">
    <property type="entry name" value="PHOSPHOPANTETHEINE"/>
    <property type="match status" value="1"/>
</dbReference>
<dbReference type="GO" id="GO:0004315">
    <property type="term" value="F:3-oxoacyl-[acyl-carrier-protein] synthase activity"/>
    <property type="evidence" value="ECO:0007669"/>
    <property type="project" value="InterPro"/>
</dbReference>
<dbReference type="InterPro" id="IPR014030">
    <property type="entry name" value="Ketoacyl_synth_N"/>
</dbReference>
<dbReference type="SUPFAM" id="SSF51735">
    <property type="entry name" value="NAD(P)-binding Rossmann-fold domains"/>
    <property type="match status" value="2"/>
</dbReference>
<dbReference type="FunFam" id="3.40.47.10:FF:000019">
    <property type="entry name" value="Polyketide synthase type I"/>
    <property type="match status" value="1"/>
</dbReference>
<feature type="region of interest" description="C-terminal hotdog fold" evidence="7">
    <location>
        <begin position="1140"/>
        <end position="1293"/>
    </location>
</feature>
<dbReference type="InterPro" id="IPR016035">
    <property type="entry name" value="Acyl_Trfase/lysoPLipase"/>
</dbReference>
<dbReference type="Pfam" id="PF00698">
    <property type="entry name" value="Acyl_transf_1"/>
    <property type="match status" value="1"/>
</dbReference>
<dbReference type="PROSITE" id="PS52019">
    <property type="entry name" value="PKS_MFAS_DH"/>
    <property type="match status" value="1"/>
</dbReference>
<dbReference type="Proteomes" id="UP001230504">
    <property type="component" value="Unassembled WGS sequence"/>
</dbReference>
<keyword evidence="12" id="KW-1185">Reference proteome</keyword>
<dbReference type="InterPro" id="IPR042104">
    <property type="entry name" value="PKS_dehydratase_sf"/>
</dbReference>
<dbReference type="CDD" id="cd05195">
    <property type="entry name" value="enoyl_red"/>
    <property type="match status" value="1"/>
</dbReference>
<dbReference type="InterPro" id="IPR050091">
    <property type="entry name" value="PKS_NRPS_Biosynth_Enz"/>
</dbReference>
<dbReference type="EMBL" id="JAHLJV010000100">
    <property type="protein sequence ID" value="KAK1573009.1"/>
    <property type="molecule type" value="Genomic_DNA"/>
</dbReference>
<dbReference type="SMART" id="SM00825">
    <property type="entry name" value="PKS_KS"/>
    <property type="match status" value="1"/>
</dbReference>
<dbReference type="InterPro" id="IPR049552">
    <property type="entry name" value="PKS_DH_N"/>
</dbReference>
<dbReference type="RefSeq" id="XP_060408723.1">
    <property type="nucleotide sequence ID" value="XM_060562366.1"/>
</dbReference>
<evidence type="ECO:0000259" key="10">
    <source>
        <dbReference type="PROSITE" id="PS52019"/>
    </source>
</evidence>
<dbReference type="InterPro" id="IPR018201">
    <property type="entry name" value="Ketoacyl_synth_AS"/>
</dbReference>
<dbReference type="InterPro" id="IPR014043">
    <property type="entry name" value="Acyl_transferase_dom"/>
</dbReference>
<evidence type="ECO:0000256" key="3">
    <source>
        <dbReference type="ARBA" id="ARBA00022603"/>
    </source>
</evidence>
<dbReference type="Pfam" id="PF23297">
    <property type="entry name" value="ACP_SdgA_C"/>
    <property type="match status" value="1"/>
</dbReference>
<dbReference type="InterPro" id="IPR016036">
    <property type="entry name" value="Malonyl_transacylase_ACP-bd"/>
</dbReference>
<dbReference type="PROSITE" id="PS50075">
    <property type="entry name" value="CARRIER"/>
    <property type="match status" value="1"/>
</dbReference>
<dbReference type="InterPro" id="IPR009081">
    <property type="entry name" value="PP-bd_ACP"/>
</dbReference>
<dbReference type="InterPro" id="IPR049551">
    <property type="entry name" value="PKS_DH_C"/>
</dbReference>
<keyword evidence="4" id="KW-0808">Transferase</keyword>
<evidence type="ECO:0000256" key="6">
    <source>
        <dbReference type="ARBA" id="ARBA00023268"/>
    </source>
</evidence>
<evidence type="ECO:0000256" key="2">
    <source>
        <dbReference type="ARBA" id="ARBA00022553"/>
    </source>
</evidence>
<keyword evidence="3" id="KW-0489">Methyltransferase</keyword>
<dbReference type="Gene3D" id="3.10.129.110">
    <property type="entry name" value="Polyketide synthase dehydratase"/>
    <property type="match status" value="2"/>
</dbReference>
<dbReference type="Pfam" id="PF08659">
    <property type="entry name" value="KR"/>
    <property type="match status" value="1"/>
</dbReference>
<keyword evidence="1" id="KW-0596">Phosphopantetheine</keyword>
<dbReference type="InterPro" id="IPR001227">
    <property type="entry name" value="Ac_transferase_dom_sf"/>
</dbReference>
<dbReference type="PANTHER" id="PTHR43775">
    <property type="entry name" value="FATTY ACID SYNTHASE"/>
    <property type="match status" value="1"/>
</dbReference>
<dbReference type="InterPro" id="IPR020806">
    <property type="entry name" value="PKS_PP-bd"/>
</dbReference>
<dbReference type="InterPro" id="IPR049900">
    <property type="entry name" value="PKS_mFAS_DH"/>
</dbReference>
<dbReference type="InterPro" id="IPR020807">
    <property type="entry name" value="PKS_DH"/>
</dbReference>
<dbReference type="Gene3D" id="3.40.50.720">
    <property type="entry name" value="NAD(P)-binding Rossmann-like Domain"/>
    <property type="match status" value="3"/>
</dbReference>
<dbReference type="PANTHER" id="PTHR43775:SF29">
    <property type="entry name" value="ASPERFURANONE POLYKETIDE SYNTHASE AFOG-RELATED"/>
    <property type="match status" value="1"/>
</dbReference>
<dbReference type="Pfam" id="PF16197">
    <property type="entry name" value="KAsynt_C_assoc"/>
    <property type="match status" value="1"/>
</dbReference>
<dbReference type="SMART" id="SM00827">
    <property type="entry name" value="PKS_AT"/>
    <property type="match status" value="1"/>
</dbReference>
<dbReference type="SUPFAM" id="SSF55048">
    <property type="entry name" value="Probable ACP-binding domain of malonyl-CoA ACP transacylase"/>
    <property type="match status" value="1"/>
</dbReference>
<evidence type="ECO:0000259" key="9">
    <source>
        <dbReference type="PROSITE" id="PS52004"/>
    </source>
</evidence>
<dbReference type="Pfam" id="PF08240">
    <property type="entry name" value="ADH_N"/>
    <property type="match status" value="1"/>
</dbReference>
<sequence>MGSFVDRDNVSIAITGLSCRFPGDGENPQVFWDAICSGKSAWSEVPASRWNGDSFWSASKQRNKAITKSGHFIKQDVSKFDATFFGISSAEAAAMDPQHRLMTEVAYEAVESAGLTLKELQGSRTGVWMGHFTSDYKEMLYRDSDGAPPYAATSLQKTSLANRISWLWDLRGPSFTLDTACSSSLVALHLACQSLRTGESDMAIVGGSNLMLGPEVFIFFGGQGFLSPDGKSKSFDISADGYGRGEGFAAVVLKRADDAIRDNDPMRAVIRGTASNQDGHTKGFTLPDSGAQTRLIKEVYAQARLGFEGTGYVEAHGTGTQAGDVEETLALSQTLSSSHSAANKLLLGSVKSNIGHLEAAAGLAAVIKSVLILEHGMIPPNIHLQTPNPKIPFEDWNLKVPTCLTPFPANKDKDGVRRISVNSFGYGGTNAHAILDDAASYLKSRAVANGLHFTKTIGGRRELTTTSRGSSDSAAVGSGKIKRLYPITSQDRNGLLRAKKALASYLKSSYFTSLPEDQQINFLQDVAFTLSKKRTFFQWKSYVIAPSSSIQDFARALEKKDASVAETLSSRTPRLGFVFTGQGAQWPAMGMELFKAYPVFRASVESADAYLRELGCQWSAIQELGETAKNKSKIAIAEYSQPLCTILQVALVDLLRDWNILPHSVTGHSSGEIAAAYCMGALSRESAWKTAYFRGTLATALKEMAPDIKGAMMALGLGPDAAADMITRAKADWQVSVACVNSPTSVTISGDATGVDKMLATAEEEGAFARKLQVDTAYHSFHMQMVSQDYMEAIYDLEVEPTAAESKIRMHTSVTGTAIDDPEDLGPAHWVKNLISPVQFASAIQNLVRPLESKSNGRPRENAVHILVEIGPHSALRGPSLQSLKSIGVTNVPYFSALTRNEDGVDSALNLAGTLFSHGVPVDFAAVNQDKSARRTPRALVHLPSYQWNHSQKYWAESRLAREFRLREYGARSLVGAPCPVTSTEERVWRGFLRLEEQPWVADHKINGSILYPGAGFLAMAVEGVRQLAFHRNLDKPRIVKGFRFRDVRLMAAMILSSDKQEVEHTLSLQPQPEDGWYRFTVASSGDGQSLTRNCAGLVLVEYEDGENPDLYRKRPHVVHPAFLDAVFHLCFAALMGDGNKMKSAMVPTQIDEICLSMRLPIDVGKQLKGFCHAKRAGLKNLEADMAVMDEQEARPVLTIRGFCCTQVDGSTSGNSDAEVTAITKKYASRVVWRPHLQLLSDDDLEQWIQSKTKTVEEVLAEYIKLLHHINPGLSMLEFTPTEVPHTVIGSLVGLGMAPLLNTAKYTVCASSNSIIDGMKGSLRSVSAELNDLVNVAVLDFFSGTPTEAAESATPRAADLIITTNLSTREREDAQKALGKSLTHMSSKGRMLLVEHDSGNVSALRGLAREAGLAIEAELEAASGVVVVLKAPEAAGEQHQSNGIKMTEKQVTLLAHSSASELADIFLAALGESLSSAGYSLSVVRWDPAIVESLQGKAIISLLELESPFWRDLAEAPDGTGEAAFVAARSVTLSAQSVLWVTGFADPAAEMVTGIARVMRNEVPGLSFRTLNIYDALDIRAAQLVSKAFDEHDLTQPDDAEFKLEGGVIQVNRVVTDDAANDELDKLVNADKAATTSPTEKIMLGSLDQHRCLRLAVEAASDHNSLHFVEEQSVPGDNVKTEELADDEVEISIKASCVSGADLATVKGQNRFDPNVLGMEASGVITRVGSNRIQSTFRLGDRVMVLAPGAHRTLLRTKADYVGRVPSGISYEEAASIPLALTTAWYALVYLARLGSSRKRSVLINDASSTVGQQALRIARHLSLDVLVMVESASQADSAVHTLGVKPSNILTLSSINVFSLAHAIKQLSPGRRGIDVVVDCSGRLAGETLRQTMNAVAPFGHLVSCVDGNNNSSHGSSAASAAAIGCSTNSTHVNTTVSSVDITALLHSRPDLVADVLQQAFQFLQEVKEHIARPLRSFPVSNVAAAFREIEEGSVESAILTYSAKDVVPAKLSVRPTNDSTSSSYSVSLHPDAIYVLSGGLGGLGRSLSTLLVNKLGARKLLFLSRSGATAPSARQLLVDLETSEARPALAAYACDVSDRLSVADAVSRAEAEMGGKVKGVIQCAMVLRDVLWSNMSYKQWVESTLPKVQGTANLSSVLPDVDFFISLSSFAGIFGNRGQANYAAGNCYQDALARHRRGPLGLGSGLTIDVPIMRGIGVLAESGGLESLREWEEPYGISEAEFHHVMNLAIRRDMGLERGQTDNQLILGIATGASAQTAGIPTPYYLESEAKFSIMQKTDMAFLRGSQDKASTSSGEAENKRESIQTVLSRAANLEEASDAITQMLVKRVAKMQRVTVEEVDASRFLHSYGVDSLVAIEIANWALREVKSKINVFDVMAGVPITALAEKIAGKSELIPKEVREG</sequence>
<dbReference type="CDD" id="cd00833">
    <property type="entry name" value="PKS"/>
    <property type="match status" value="1"/>
</dbReference>
<dbReference type="Gene3D" id="3.90.180.10">
    <property type="entry name" value="Medium-chain alcohol dehydrogenases, catalytic domain"/>
    <property type="match status" value="1"/>
</dbReference>
<keyword evidence="2" id="KW-0597">Phosphoprotein</keyword>
<dbReference type="SUPFAM" id="SSF53901">
    <property type="entry name" value="Thiolase-like"/>
    <property type="match status" value="1"/>
</dbReference>
<evidence type="ECO:0008006" key="13">
    <source>
        <dbReference type="Google" id="ProtNLM"/>
    </source>
</evidence>
<dbReference type="Pfam" id="PF14765">
    <property type="entry name" value="PS-DH"/>
    <property type="match status" value="1"/>
</dbReference>
<dbReference type="InterPro" id="IPR011032">
    <property type="entry name" value="GroES-like_sf"/>
</dbReference>
<dbReference type="PROSITE" id="PS00606">
    <property type="entry name" value="KS3_1"/>
    <property type="match status" value="1"/>
</dbReference>
<dbReference type="InterPro" id="IPR020843">
    <property type="entry name" value="ER"/>
</dbReference>
<dbReference type="InterPro" id="IPR013968">
    <property type="entry name" value="PKS_KR"/>
</dbReference>
<proteinExistence type="predicted"/>
<dbReference type="SMART" id="SM00826">
    <property type="entry name" value="PKS_DH"/>
    <property type="match status" value="1"/>
</dbReference>
<feature type="domain" description="PKS/mFAS DH" evidence="10">
    <location>
        <begin position="972"/>
        <end position="1293"/>
    </location>
</feature>
<evidence type="ECO:0000313" key="11">
    <source>
        <dbReference type="EMBL" id="KAK1573009.1"/>
    </source>
</evidence>
<dbReference type="GO" id="GO:0031177">
    <property type="term" value="F:phosphopantetheine binding"/>
    <property type="evidence" value="ECO:0007669"/>
    <property type="project" value="InterPro"/>
</dbReference>
<keyword evidence="6" id="KW-0511">Multifunctional enzyme</keyword>
<dbReference type="InterPro" id="IPR006162">
    <property type="entry name" value="Ppantetheine_attach_site"/>
</dbReference>
<organism evidence="11 12">
    <name type="scientific">Colletotrichum navitas</name>
    <dbReference type="NCBI Taxonomy" id="681940"/>
    <lineage>
        <taxon>Eukaryota</taxon>
        <taxon>Fungi</taxon>
        <taxon>Dikarya</taxon>
        <taxon>Ascomycota</taxon>
        <taxon>Pezizomycotina</taxon>
        <taxon>Sordariomycetes</taxon>
        <taxon>Hypocreomycetidae</taxon>
        <taxon>Glomerellales</taxon>
        <taxon>Glomerellaceae</taxon>
        <taxon>Colletotrichum</taxon>
        <taxon>Colletotrichum graminicola species complex</taxon>
    </lineage>
</organism>
<dbReference type="GO" id="GO:0006633">
    <property type="term" value="P:fatty acid biosynthetic process"/>
    <property type="evidence" value="ECO:0007669"/>
    <property type="project" value="InterPro"/>
</dbReference>
<dbReference type="Pfam" id="PF00109">
    <property type="entry name" value="ketoacyl-synt"/>
    <property type="match status" value="1"/>
</dbReference>
<feature type="domain" description="Ketosynthase family 3 (KS3)" evidence="9">
    <location>
        <begin position="9"/>
        <end position="437"/>
    </location>
</feature>
<dbReference type="InterPro" id="IPR057326">
    <property type="entry name" value="KR_dom"/>
</dbReference>
<dbReference type="Gene3D" id="3.40.47.10">
    <property type="match status" value="1"/>
</dbReference>
<keyword evidence="5" id="KW-0560">Oxidoreductase</keyword>
<gene>
    <name evidence="11" type="ORF">LY79DRAFT_641978</name>
</gene>
<feature type="domain" description="Carrier" evidence="8">
    <location>
        <begin position="2338"/>
        <end position="2415"/>
    </location>
</feature>
<dbReference type="Pfam" id="PF21089">
    <property type="entry name" value="PKS_DH_N"/>
    <property type="match status" value="1"/>
</dbReference>
<name>A0AAD8PMS9_9PEZI</name>
<dbReference type="GO" id="GO:0004312">
    <property type="term" value="F:fatty acid synthase activity"/>
    <property type="evidence" value="ECO:0007669"/>
    <property type="project" value="TreeGrafter"/>
</dbReference>
<dbReference type="InterPro" id="IPR032821">
    <property type="entry name" value="PKS_assoc"/>
</dbReference>
<comment type="caution">
    <text evidence="7">Lacks conserved residue(s) required for the propagation of feature annotation.</text>
</comment>
<dbReference type="SMART" id="SM00822">
    <property type="entry name" value="PKS_KR"/>
    <property type="match status" value="1"/>
</dbReference>
<dbReference type="InterPro" id="IPR014031">
    <property type="entry name" value="Ketoacyl_synth_C"/>
</dbReference>
<dbReference type="Gene3D" id="3.40.366.10">
    <property type="entry name" value="Malonyl-Coenzyme A Acyl Carrier Protein, domain 2"/>
    <property type="match status" value="1"/>
</dbReference>
<evidence type="ECO:0000256" key="7">
    <source>
        <dbReference type="PROSITE-ProRule" id="PRU01363"/>
    </source>
</evidence>
<dbReference type="InterPro" id="IPR013154">
    <property type="entry name" value="ADH-like_N"/>
</dbReference>